<proteinExistence type="predicted"/>
<dbReference type="EMBL" id="FNLN01000001">
    <property type="protein sequence ID" value="SDT84207.1"/>
    <property type="molecule type" value="Genomic_DNA"/>
</dbReference>
<evidence type="ECO:0000313" key="1">
    <source>
        <dbReference type="EMBL" id="SDT84207.1"/>
    </source>
</evidence>
<protein>
    <submittedName>
        <fullName evidence="1">Uncharacterized protein</fullName>
    </submittedName>
</protein>
<dbReference type="Proteomes" id="UP000182882">
    <property type="component" value="Unassembled WGS sequence"/>
</dbReference>
<gene>
    <name evidence="1" type="ORF">SAMN05216406_101170</name>
</gene>
<dbReference type="PROSITE" id="PS51257">
    <property type="entry name" value="PROKAR_LIPOPROTEIN"/>
    <property type="match status" value="1"/>
</dbReference>
<organism evidence="1 2">
    <name type="scientific">Nitrosomonas ureae</name>
    <dbReference type="NCBI Taxonomy" id="44577"/>
    <lineage>
        <taxon>Bacteria</taxon>
        <taxon>Pseudomonadati</taxon>
        <taxon>Pseudomonadota</taxon>
        <taxon>Betaproteobacteria</taxon>
        <taxon>Nitrosomonadales</taxon>
        <taxon>Nitrosomonadaceae</taxon>
        <taxon>Nitrosomonas</taxon>
    </lineage>
</organism>
<dbReference type="KEGG" id="nur:ATY38_05395"/>
<sequence>MKKTIVGSVGIFFISACAHWVDSNAKPEQFKEQLTGEHAVLANCVTHKLQSDGRSIMRPLQFRNRQYSDIEASEIHAYDTRYLQNAIATYAPSNPDAIFIYAHTDPEIQSSAQRKDNDKTAYAFALLLQKIDGHTVQASLRGDSFIGNMAWKILQSCVAAGYEP</sequence>
<reference evidence="2" key="1">
    <citation type="submission" date="2016-10" db="EMBL/GenBank/DDBJ databases">
        <authorList>
            <person name="Varghese N."/>
            <person name="Submissions S."/>
        </authorList>
    </citation>
    <scope>NUCLEOTIDE SEQUENCE [LARGE SCALE GENOMIC DNA]</scope>
    <source>
        <strain evidence="2">Nm10</strain>
    </source>
</reference>
<name>A0A1H2DMP3_9PROT</name>
<dbReference type="RefSeq" id="WP_062558408.1">
    <property type="nucleotide sequence ID" value="NZ_CP013341.1"/>
</dbReference>
<evidence type="ECO:0000313" key="2">
    <source>
        <dbReference type="Proteomes" id="UP000182882"/>
    </source>
</evidence>
<keyword evidence="2" id="KW-1185">Reference proteome</keyword>
<dbReference type="AlphaFoldDB" id="A0A1H2DMP3"/>
<accession>A0A1H2DMP3</accession>